<dbReference type="Proteomes" id="UP001055460">
    <property type="component" value="Chromosome"/>
</dbReference>
<reference evidence="3" key="1">
    <citation type="submission" date="2022-06" db="EMBL/GenBank/DDBJ databases">
        <title>Physiological and biochemical characterization and genomic elucidation of a strain of the genus Ensifer adhaerens M8 that combines arsenic oxidation and chromium reduction.</title>
        <authorList>
            <person name="Li X."/>
            <person name="Yu c."/>
        </authorList>
    </citation>
    <scope>NUCLEOTIDE SEQUENCE</scope>
    <source>
        <strain evidence="3">M8</strain>
    </source>
</reference>
<dbReference type="InterPro" id="IPR010559">
    <property type="entry name" value="Sig_transdc_His_kin_internal"/>
</dbReference>
<accession>A0A9Q9D863</accession>
<proteinExistence type="predicted"/>
<feature type="transmembrane region" description="Helical" evidence="1">
    <location>
        <begin position="146"/>
        <end position="165"/>
    </location>
</feature>
<dbReference type="InterPro" id="IPR036890">
    <property type="entry name" value="HATPase_C_sf"/>
</dbReference>
<feature type="transmembrane region" description="Helical" evidence="1">
    <location>
        <begin position="105"/>
        <end position="126"/>
    </location>
</feature>
<dbReference type="Pfam" id="PF06580">
    <property type="entry name" value="His_kinase"/>
    <property type="match status" value="1"/>
</dbReference>
<evidence type="ECO:0000259" key="2">
    <source>
        <dbReference type="Pfam" id="PF06580"/>
    </source>
</evidence>
<dbReference type="RefSeq" id="WP_110818636.1">
    <property type="nucleotide sequence ID" value="NZ_CP098807.1"/>
</dbReference>
<dbReference type="Gene3D" id="3.30.565.10">
    <property type="entry name" value="Histidine kinase-like ATPase, C-terminal domain"/>
    <property type="match status" value="1"/>
</dbReference>
<feature type="domain" description="Signal transduction histidine kinase internal region" evidence="2">
    <location>
        <begin position="186"/>
        <end position="266"/>
    </location>
</feature>
<dbReference type="InterPro" id="IPR050640">
    <property type="entry name" value="Bact_2-comp_sensor_kinase"/>
</dbReference>
<dbReference type="EMBL" id="CP098807">
    <property type="protein sequence ID" value="USJ21637.1"/>
    <property type="molecule type" value="Genomic_DNA"/>
</dbReference>
<feature type="transmembrane region" description="Helical" evidence="1">
    <location>
        <begin position="44"/>
        <end position="63"/>
    </location>
</feature>
<keyword evidence="1" id="KW-0812">Transmembrane</keyword>
<evidence type="ECO:0000256" key="1">
    <source>
        <dbReference type="SAM" id="Phobius"/>
    </source>
</evidence>
<sequence>MNDANDRMRMVAGTMVLGSFYRKTFDMDHSDTSAAAFFSRVIKLVLSFWAAEFFMTGGLWVVLGVNPVDYAPIKLVVSLVCVLITLMISHIVAMMRARNIAAQVFVSAVLSILASTVATTIDYHLFTYVKPAVGVDYTIENFCYTLFYGVSLFFGWSCFFIAYMYNLKVRAQERRLAISREEALTAKMQALYYQINPHFLFNTLNSIVGLIEEGASSQASRVVLSLSSFLRKTLEMDPLRDLALSEELALQSEYLAIEKERFSDRISVTLDIPQELRTALVPSLILQPLVENAVKHGLGRSSGDLKITISASQEEDRLQLSVDNVSDAGEVLPMVKRSGLGVGLANVEERVKARFPEGGSLIAGPVSPAHFRVTLTLPLRAPAADRLADAAINAAPAVTA</sequence>
<feature type="transmembrane region" description="Helical" evidence="1">
    <location>
        <begin position="75"/>
        <end position="93"/>
    </location>
</feature>
<name>A0A9Q9D863_ENSAD</name>
<organism evidence="3 4">
    <name type="scientific">Ensifer adhaerens</name>
    <name type="common">Sinorhizobium morelense</name>
    <dbReference type="NCBI Taxonomy" id="106592"/>
    <lineage>
        <taxon>Bacteria</taxon>
        <taxon>Pseudomonadati</taxon>
        <taxon>Pseudomonadota</taxon>
        <taxon>Alphaproteobacteria</taxon>
        <taxon>Hyphomicrobiales</taxon>
        <taxon>Rhizobiaceae</taxon>
        <taxon>Sinorhizobium/Ensifer group</taxon>
        <taxon>Ensifer</taxon>
    </lineage>
</organism>
<keyword evidence="1" id="KW-0472">Membrane</keyword>
<evidence type="ECO:0000313" key="3">
    <source>
        <dbReference type="EMBL" id="USJ21637.1"/>
    </source>
</evidence>
<gene>
    <name evidence="3" type="ORF">NE863_09855</name>
</gene>
<evidence type="ECO:0000313" key="4">
    <source>
        <dbReference type="Proteomes" id="UP001055460"/>
    </source>
</evidence>
<dbReference type="OrthoDB" id="2514702at2"/>
<dbReference type="GO" id="GO:0000155">
    <property type="term" value="F:phosphorelay sensor kinase activity"/>
    <property type="evidence" value="ECO:0007669"/>
    <property type="project" value="InterPro"/>
</dbReference>
<keyword evidence="1" id="KW-1133">Transmembrane helix</keyword>
<dbReference type="AlphaFoldDB" id="A0A9Q9D863"/>
<dbReference type="PANTHER" id="PTHR34220:SF7">
    <property type="entry name" value="SENSOR HISTIDINE KINASE YPDA"/>
    <property type="match status" value="1"/>
</dbReference>
<dbReference type="PANTHER" id="PTHR34220">
    <property type="entry name" value="SENSOR HISTIDINE KINASE YPDA"/>
    <property type="match status" value="1"/>
</dbReference>
<protein>
    <submittedName>
        <fullName evidence="3">Histidine kinase</fullName>
    </submittedName>
</protein>
<keyword evidence="3" id="KW-0808">Transferase</keyword>
<dbReference type="GO" id="GO:0016020">
    <property type="term" value="C:membrane"/>
    <property type="evidence" value="ECO:0007669"/>
    <property type="project" value="InterPro"/>
</dbReference>
<dbReference type="SUPFAM" id="SSF55874">
    <property type="entry name" value="ATPase domain of HSP90 chaperone/DNA topoisomerase II/histidine kinase"/>
    <property type="match status" value="1"/>
</dbReference>
<keyword evidence="3" id="KW-0418">Kinase</keyword>